<gene>
    <name evidence="8" type="ORF">CmeUKMEL1_14845</name>
</gene>
<reference evidence="8 9" key="1">
    <citation type="submission" date="2014-04" db="EMBL/GenBank/DDBJ databases">
        <title>Comparative Genomics of Cryptosporidium Species.</title>
        <authorList>
            <person name="Silva J.C."/>
            <person name="Su Q."/>
            <person name="Chalmers R."/>
            <person name="Chibucos M.C."/>
            <person name="Elwin K."/>
            <person name="Godinez A."/>
            <person name="Guo F."/>
            <person name="Huynh K."/>
            <person name="Orvis J."/>
            <person name="Ott S."/>
            <person name="Sadzewicz L."/>
            <person name="Sengamalay N."/>
            <person name="Shetty A."/>
            <person name="Sun M."/>
            <person name="Tallon L."/>
            <person name="Xiao L."/>
            <person name="Zhang H."/>
            <person name="Fraser C.M."/>
            <person name="Zhu G."/>
            <person name="Kissinger J."/>
            <person name="Widmer G."/>
        </authorList>
    </citation>
    <scope>NUCLEOTIDE SEQUENCE [LARGE SCALE GENOMIC DNA]</scope>
    <source>
        <strain evidence="8 9">UKMEL1</strain>
    </source>
</reference>
<dbReference type="EMBL" id="JIBK01000048">
    <property type="protein sequence ID" value="POM84928.1"/>
    <property type="molecule type" value="Genomic_DNA"/>
</dbReference>
<keyword evidence="8" id="KW-0808">Transferase</keyword>
<dbReference type="InterPro" id="IPR013761">
    <property type="entry name" value="SAM/pointed_sf"/>
</dbReference>
<dbReference type="InterPro" id="IPR000719">
    <property type="entry name" value="Prot_kinase_dom"/>
</dbReference>
<dbReference type="Pfam" id="PF07714">
    <property type="entry name" value="PK_Tyr_Ser-Thr"/>
    <property type="match status" value="1"/>
</dbReference>
<dbReference type="InterPro" id="IPR040450">
    <property type="entry name" value="TFIIF_beta_HTH"/>
</dbReference>
<evidence type="ECO:0000313" key="8">
    <source>
        <dbReference type="EMBL" id="POM84928.1"/>
    </source>
</evidence>
<feature type="domain" description="Protein kinase" evidence="6">
    <location>
        <begin position="645"/>
        <end position="899"/>
    </location>
</feature>
<dbReference type="PANTHER" id="PTHR44329:SF298">
    <property type="entry name" value="MIXED LINEAGE KINASE DOMAIN-LIKE PROTEIN"/>
    <property type="match status" value="1"/>
</dbReference>
<dbReference type="Pfam" id="PF02270">
    <property type="entry name" value="TFIIF_beta"/>
    <property type="match status" value="1"/>
</dbReference>
<keyword evidence="3 4" id="KW-0067">ATP-binding</keyword>
<evidence type="ECO:0000256" key="4">
    <source>
        <dbReference type="PROSITE-ProRule" id="PRU10141"/>
    </source>
</evidence>
<keyword evidence="2 4" id="KW-0547">Nucleotide-binding</keyword>
<dbReference type="InterPro" id="IPR036388">
    <property type="entry name" value="WH-like_DNA-bd_sf"/>
</dbReference>
<dbReference type="InterPro" id="IPR036390">
    <property type="entry name" value="WH_DNA-bd_sf"/>
</dbReference>
<dbReference type="InterPro" id="IPR001245">
    <property type="entry name" value="Ser-Thr/Tyr_kinase_cat_dom"/>
</dbReference>
<sequence length="899" mass="102682">MELSLCFENQMIIKLPSSVMEKLRERKHGEVVGSLKYDEDGKREWEILNSKFSETKTGNIGTDSINQNEKSGYLFMNTPDKPDKISMYPSQIHTLVRKGSFVTDDIRRRIQEKTKKSSTIEDTKRIVGAMYESNSQPFIYYDTKTDQMSDEPRNSSLSSTYRKKPASSSSQSSANIEGNNFSSGLSSNANNLNSSSLESLKENIFKIFEEKGSEGVSLKEIEDKTMKPKHILKKIVEEIAVQAGRGGRRHIWHLKPQFIVMRRAFGFFQAYFNGFFDLIKNDFGTNETSHNDFNNTINWAGDKTIFEAEIEELEEKEKEDEEESSNENVFLYSNCDAYAGEFQMSKRNGWGVYLKYTGQKFEGLWKDNVRNGFGMQTIGNSIKFVGQFKNNECDGQGIIFHQSGLMYSSNWSKGELVNRKLLFENWKDELLDLFPENLKDEGSEKSAQVTSNNIMDESNGILRKKIKDELENLQNKSNHRPYDLEEKSLVTLKSGNNVNFTENAIGEEGPIQIMSSKINNYNAMKTLSNEIESKTLSFYNTDNSAECCLSWNIYQVAYFVKCIGLSNYVKNFILNEIDGCTLPYIGFEELKEMGITEITHIKYIRMSLSLLLKLRLKCIRKQTFTPQKLIDDEYLKGFEIPANELNLKCRIGEGGYGKVYKAIWTTRGITVAVKAFRRRDKHALAREFYSELSIISRIRHPNVTLFLGVVMSPLYCLVTELVPNGSLFDLLHTKNSYLTSTQLLKISRDICCGMAYLHENGVLHCDLKSSNILLSGNFNVKIGDFGLSTLMESPLETRKMLGCIGTHHWMAPEILRGEGFTKYADVYSFGIILWEMITKKIPHEDLNINHIVASVGYGHRELIIPENIPSTIKTVIKKTWSRNSSILDIEENLLAFFGH</sequence>
<comment type="caution">
    <text evidence="8">The sequence shown here is derived from an EMBL/GenBank/DDBJ whole genome shotgun (WGS) entry which is preliminary data.</text>
</comment>
<dbReference type="GO" id="GO:0005524">
    <property type="term" value="F:ATP binding"/>
    <property type="evidence" value="ECO:0007669"/>
    <property type="project" value="UniProtKB-UniRule"/>
</dbReference>
<proteinExistence type="predicted"/>
<dbReference type="InterPro" id="IPR001660">
    <property type="entry name" value="SAM"/>
</dbReference>
<evidence type="ECO:0000259" key="6">
    <source>
        <dbReference type="PROSITE" id="PS50011"/>
    </source>
</evidence>
<dbReference type="InterPro" id="IPR011009">
    <property type="entry name" value="Kinase-like_dom_sf"/>
</dbReference>
<dbReference type="OrthoDB" id="312720at2759"/>
<evidence type="ECO:0000313" key="9">
    <source>
        <dbReference type="Proteomes" id="UP000236928"/>
    </source>
</evidence>
<keyword evidence="1" id="KW-0723">Serine/threonine-protein kinase</keyword>
<dbReference type="AlphaFoldDB" id="A0A2P4Z4C1"/>
<name>A0A2P4Z4C1_9CRYT</name>
<dbReference type="InterPro" id="IPR008271">
    <property type="entry name" value="Ser/Thr_kinase_AS"/>
</dbReference>
<dbReference type="Gene3D" id="2.20.110.10">
    <property type="entry name" value="Histone H3 K4-specific methyltransferase SET7/9 N-terminal domain"/>
    <property type="match status" value="1"/>
</dbReference>
<evidence type="ECO:0000259" key="7">
    <source>
        <dbReference type="PROSITE" id="PS50105"/>
    </source>
</evidence>
<dbReference type="Gene3D" id="1.10.150.50">
    <property type="entry name" value="Transcription Factor, Ets-1"/>
    <property type="match status" value="1"/>
</dbReference>
<dbReference type="SMART" id="SM00454">
    <property type="entry name" value="SAM"/>
    <property type="match status" value="1"/>
</dbReference>
<dbReference type="InterPro" id="IPR051681">
    <property type="entry name" value="Ser/Thr_Kinases-Pseudokinases"/>
</dbReference>
<dbReference type="SUPFAM" id="SSF47769">
    <property type="entry name" value="SAM/Pointed domain"/>
    <property type="match status" value="1"/>
</dbReference>
<dbReference type="Gene3D" id="1.10.10.10">
    <property type="entry name" value="Winged helix-like DNA-binding domain superfamily/Winged helix DNA-binding domain"/>
    <property type="match status" value="1"/>
</dbReference>
<dbReference type="PROSITE" id="PS50105">
    <property type="entry name" value="SAM_DOMAIN"/>
    <property type="match status" value="1"/>
</dbReference>
<dbReference type="CDD" id="cd13999">
    <property type="entry name" value="STKc_MAP3K-like"/>
    <property type="match status" value="1"/>
</dbReference>
<dbReference type="Gene3D" id="3.30.200.20">
    <property type="entry name" value="Phosphorylase Kinase, domain 1"/>
    <property type="match status" value="1"/>
</dbReference>
<dbReference type="VEuPathDB" id="CryptoDB:CmeUKMEL1_14845"/>
<protein>
    <submittedName>
        <fullName evidence="8">Protein tyrosine kinase family protein</fullName>
    </submittedName>
</protein>
<dbReference type="PROSITE" id="PS00108">
    <property type="entry name" value="PROTEIN_KINASE_ST"/>
    <property type="match status" value="1"/>
</dbReference>
<dbReference type="SUPFAM" id="SSF82185">
    <property type="entry name" value="Histone H3 K4-specific methyltransferase SET7/9 N-terminal domain"/>
    <property type="match status" value="1"/>
</dbReference>
<evidence type="ECO:0000256" key="3">
    <source>
        <dbReference type="ARBA" id="ARBA00022840"/>
    </source>
</evidence>
<dbReference type="Pfam" id="PF00536">
    <property type="entry name" value="SAM_1"/>
    <property type="match status" value="1"/>
</dbReference>
<dbReference type="PANTHER" id="PTHR44329">
    <property type="entry name" value="SERINE/THREONINE-PROTEIN KINASE TNNI3K-RELATED"/>
    <property type="match status" value="1"/>
</dbReference>
<evidence type="ECO:0000256" key="1">
    <source>
        <dbReference type="ARBA" id="ARBA00022527"/>
    </source>
</evidence>
<dbReference type="PROSITE" id="PS00107">
    <property type="entry name" value="PROTEIN_KINASE_ATP"/>
    <property type="match status" value="1"/>
</dbReference>
<feature type="binding site" evidence="4">
    <location>
        <position position="674"/>
    </location>
    <ligand>
        <name>ATP</name>
        <dbReference type="ChEBI" id="CHEBI:30616"/>
    </ligand>
</feature>
<dbReference type="SUPFAM" id="SSF46785">
    <property type="entry name" value="Winged helix' DNA-binding domain"/>
    <property type="match status" value="1"/>
</dbReference>
<keyword evidence="8" id="KW-0418">Kinase</keyword>
<feature type="compositionally biased region" description="Basic and acidic residues" evidence="5">
    <location>
        <begin position="143"/>
        <end position="153"/>
    </location>
</feature>
<keyword evidence="9" id="KW-1185">Reference proteome</keyword>
<evidence type="ECO:0000256" key="2">
    <source>
        <dbReference type="ARBA" id="ARBA00022741"/>
    </source>
</evidence>
<dbReference type="Proteomes" id="UP000236928">
    <property type="component" value="Unassembled WGS sequence"/>
</dbReference>
<accession>A0A2P4Z4C1</accession>
<dbReference type="SMART" id="SM00220">
    <property type="entry name" value="S_TKc"/>
    <property type="match status" value="1"/>
</dbReference>
<organism evidence="8 9">
    <name type="scientific">Cryptosporidium meleagridis</name>
    <dbReference type="NCBI Taxonomy" id="93969"/>
    <lineage>
        <taxon>Eukaryota</taxon>
        <taxon>Sar</taxon>
        <taxon>Alveolata</taxon>
        <taxon>Apicomplexa</taxon>
        <taxon>Conoidasida</taxon>
        <taxon>Coccidia</taxon>
        <taxon>Eucoccidiorida</taxon>
        <taxon>Eimeriorina</taxon>
        <taxon>Cryptosporidiidae</taxon>
        <taxon>Cryptosporidium</taxon>
    </lineage>
</organism>
<dbReference type="SUPFAM" id="SSF56112">
    <property type="entry name" value="Protein kinase-like (PK-like)"/>
    <property type="match status" value="1"/>
</dbReference>
<feature type="region of interest" description="Disordered" evidence="5">
    <location>
        <begin position="142"/>
        <end position="175"/>
    </location>
</feature>
<evidence type="ECO:0000256" key="5">
    <source>
        <dbReference type="SAM" id="MobiDB-lite"/>
    </source>
</evidence>
<dbReference type="Gene3D" id="1.10.510.10">
    <property type="entry name" value="Transferase(Phosphotransferase) domain 1"/>
    <property type="match status" value="1"/>
</dbReference>
<feature type="domain" description="SAM" evidence="7">
    <location>
        <begin position="551"/>
        <end position="614"/>
    </location>
</feature>
<dbReference type="GO" id="GO:0004674">
    <property type="term" value="F:protein serine/threonine kinase activity"/>
    <property type="evidence" value="ECO:0007669"/>
    <property type="project" value="UniProtKB-KW"/>
</dbReference>
<dbReference type="PROSITE" id="PS50011">
    <property type="entry name" value="PROTEIN_KINASE_DOM"/>
    <property type="match status" value="1"/>
</dbReference>
<dbReference type="InterPro" id="IPR017441">
    <property type="entry name" value="Protein_kinase_ATP_BS"/>
</dbReference>